<feature type="region of interest" description="Disordered" evidence="1">
    <location>
        <begin position="206"/>
        <end position="235"/>
    </location>
</feature>
<accession>M5UB37</accession>
<organism evidence="2 3">
    <name type="scientific">Rhodopirellula sallentina SM41</name>
    <dbReference type="NCBI Taxonomy" id="1263870"/>
    <lineage>
        <taxon>Bacteria</taxon>
        <taxon>Pseudomonadati</taxon>
        <taxon>Planctomycetota</taxon>
        <taxon>Planctomycetia</taxon>
        <taxon>Pirellulales</taxon>
        <taxon>Pirellulaceae</taxon>
        <taxon>Rhodopirellula</taxon>
    </lineage>
</organism>
<dbReference type="OrthoDB" id="287077at2"/>
<protein>
    <submittedName>
        <fullName evidence="2">Uncharacterized protein</fullName>
    </submittedName>
</protein>
<comment type="caution">
    <text evidence="2">The sequence shown here is derived from an EMBL/GenBank/DDBJ whole genome shotgun (WGS) entry which is preliminary data.</text>
</comment>
<keyword evidence="3" id="KW-1185">Reference proteome</keyword>
<dbReference type="AlphaFoldDB" id="M5UB37"/>
<proteinExistence type="predicted"/>
<gene>
    <name evidence="2" type="ORF">RSSM_00046</name>
</gene>
<dbReference type="PATRIC" id="fig|1263870.3.peg.54"/>
<name>M5UB37_9BACT</name>
<dbReference type="Proteomes" id="UP000011885">
    <property type="component" value="Unassembled WGS sequence"/>
</dbReference>
<evidence type="ECO:0000313" key="2">
    <source>
        <dbReference type="EMBL" id="EMI58519.1"/>
    </source>
</evidence>
<sequence length="320" mass="33671">MVATVTTSGCSYYGNAFCAAVSPYENIHCEAITEFRARVRARSIWASKYAKCYAKHCNVKDIRTGFVDGFVDTCLGGDGCPPLFAPNGSCGLGLRDQCAAAWFQGYPLGVAAAESCGCGRLLKHSRVNPALLSCGEPACNPGCEPCTGNVGGCNTCGQPTASCGCGVTTHFDDAAPLESNLQPMNMPHVAPGESIIPGSIEMQFNDVPPSPSDIPEVAPAEPMPAPTPDHSASSNDEAEMIESTPVDTVEEPTPLVPFTDVVSEESRIEVAKPIDWSSVVPTRTVSTRTNRVVADATTSSENEAKSIVKRAIITRAVNSH</sequence>
<dbReference type="EMBL" id="ANOH01000003">
    <property type="protein sequence ID" value="EMI58519.1"/>
    <property type="molecule type" value="Genomic_DNA"/>
</dbReference>
<evidence type="ECO:0000313" key="3">
    <source>
        <dbReference type="Proteomes" id="UP000011885"/>
    </source>
</evidence>
<evidence type="ECO:0000256" key="1">
    <source>
        <dbReference type="SAM" id="MobiDB-lite"/>
    </source>
</evidence>
<reference evidence="2 3" key="1">
    <citation type="journal article" date="2013" name="Mar. Genomics">
        <title>Expression of sulfatases in Rhodopirellula baltica and the diversity of sulfatases in the genus Rhodopirellula.</title>
        <authorList>
            <person name="Wegner C.E."/>
            <person name="Richter-Heitmann T."/>
            <person name="Klindworth A."/>
            <person name="Klockow C."/>
            <person name="Richter M."/>
            <person name="Achstetter T."/>
            <person name="Glockner F.O."/>
            <person name="Harder J."/>
        </authorList>
    </citation>
    <scope>NUCLEOTIDE SEQUENCE [LARGE SCALE GENOMIC DNA]</scope>
    <source>
        <strain evidence="2 3">SM41</strain>
    </source>
</reference>